<dbReference type="GeneID" id="19951515"/>
<dbReference type="STRING" id="1156394.T0RNL5"/>
<evidence type="ECO:0000256" key="1">
    <source>
        <dbReference type="SAM" id="MobiDB-lite"/>
    </source>
</evidence>
<name>T0RNL5_SAPDV</name>
<dbReference type="PANTHER" id="PTHR12398:SF20">
    <property type="entry name" value="PROTEIN PHOSPHATASE 1 REGULATORY INHIBITOR SUBUNIT 2"/>
    <property type="match status" value="1"/>
</dbReference>
<dbReference type="Proteomes" id="UP000030762">
    <property type="component" value="Unassembled WGS sequence"/>
</dbReference>
<dbReference type="EMBL" id="JH767168">
    <property type="protein sequence ID" value="EQC31622.1"/>
    <property type="molecule type" value="Genomic_DNA"/>
</dbReference>
<dbReference type="PANTHER" id="PTHR12398">
    <property type="entry name" value="PROTEIN PHOSPHATASE INHIBITOR"/>
    <property type="match status" value="1"/>
</dbReference>
<dbReference type="GO" id="GO:0004864">
    <property type="term" value="F:protein phosphatase inhibitor activity"/>
    <property type="evidence" value="ECO:0007669"/>
    <property type="project" value="InterPro"/>
</dbReference>
<evidence type="ECO:0000313" key="3">
    <source>
        <dbReference type="Proteomes" id="UP000030762"/>
    </source>
</evidence>
<organism evidence="2 3">
    <name type="scientific">Saprolegnia diclina (strain VS20)</name>
    <dbReference type="NCBI Taxonomy" id="1156394"/>
    <lineage>
        <taxon>Eukaryota</taxon>
        <taxon>Sar</taxon>
        <taxon>Stramenopiles</taxon>
        <taxon>Oomycota</taxon>
        <taxon>Saprolegniomycetes</taxon>
        <taxon>Saprolegniales</taxon>
        <taxon>Saprolegniaceae</taxon>
        <taxon>Saprolegnia</taxon>
    </lineage>
</organism>
<dbReference type="GO" id="GO:0009966">
    <property type="term" value="P:regulation of signal transduction"/>
    <property type="evidence" value="ECO:0007669"/>
    <property type="project" value="InterPro"/>
</dbReference>
<dbReference type="FunCoup" id="T0RNL5">
    <property type="interactions" value="45"/>
</dbReference>
<dbReference type="OrthoDB" id="551302at2759"/>
<keyword evidence="3" id="KW-1185">Reference proteome</keyword>
<accession>T0RNL5</accession>
<reference evidence="2 3" key="1">
    <citation type="submission" date="2012-04" db="EMBL/GenBank/DDBJ databases">
        <title>The Genome Sequence of Saprolegnia declina VS20.</title>
        <authorList>
            <consortium name="The Broad Institute Genome Sequencing Platform"/>
            <person name="Russ C."/>
            <person name="Nusbaum C."/>
            <person name="Tyler B."/>
            <person name="van West P."/>
            <person name="Dieguez-Uribeondo J."/>
            <person name="de Bruijn I."/>
            <person name="Tripathy S."/>
            <person name="Jiang R."/>
            <person name="Young S.K."/>
            <person name="Zeng Q."/>
            <person name="Gargeya S."/>
            <person name="Fitzgerald M."/>
            <person name="Haas B."/>
            <person name="Abouelleil A."/>
            <person name="Alvarado L."/>
            <person name="Arachchi H.M."/>
            <person name="Berlin A."/>
            <person name="Chapman S.B."/>
            <person name="Goldberg J."/>
            <person name="Griggs A."/>
            <person name="Gujja S."/>
            <person name="Hansen M."/>
            <person name="Howarth C."/>
            <person name="Imamovic A."/>
            <person name="Larimer J."/>
            <person name="McCowen C."/>
            <person name="Montmayeur A."/>
            <person name="Murphy C."/>
            <person name="Neiman D."/>
            <person name="Pearson M."/>
            <person name="Priest M."/>
            <person name="Roberts A."/>
            <person name="Saif S."/>
            <person name="Shea T."/>
            <person name="Sisk P."/>
            <person name="Sykes S."/>
            <person name="Wortman J."/>
            <person name="Nusbaum C."/>
            <person name="Birren B."/>
        </authorList>
    </citation>
    <scope>NUCLEOTIDE SEQUENCE [LARGE SCALE GENOMIC DNA]</scope>
    <source>
        <strain evidence="2 3">VS20</strain>
    </source>
</reference>
<dbReference type="InParanoid" id="T0RNL5"/>
<feature type="region of interest" description="Disordered" evidence="1">
    <location>
        <begin position="78"/>
        <end position="169"/>
    </location>
</feature>
<feature type="compositionally biased region" description="Basic and acidic residues" evidence="1">
    <location>
        <begin position="144"/>
        <end position="161"/>
    </location>
</feature>
<dbReference type="eggNOG" id="ENOG502S7CG">
    <property type="taxonomic scope" value="Eukaryota"/>
</dbReference>
<sequence>MRGACSYSVHRTMTDALKAKPRIQWDEETIALHDLDRGTRMKINEPNTPYHYYEAEEDHGSAIPVAMTDVTLELHNAHPAHAEPSKPASLAPISPARSASNGSELKWDELETKLKVQEKRSEWDSDSDTGSPKKKDFSKKRKQHYNEYEMMKQWRQQHQDDANDDDEDA</sequence>
<evidence type="ECO:0000313" key="2">
    <source>
        <dbReference type="EMBL" id="EQC31622.1"/>
    </source>
</evidence>
<feature type="compositionally biased region" description="Basic and acidic residues" evidence="1">
    <location>
        <begin position="105"/>
        <end position="123"/>
    </location>
</feature>
<gene>
    <name evidence="2" type="ORF">SDRG_10788</name>
</gene>
<proteinExistence type="predicted"/>
<dbReference type="RefSeq" id="XP_008615021.1">
    <property type="nucleotide sequence ID" value="XM_008616799.1"/>
</dbReference>
<dbReference type="Pfam" id="PF04979">
    <property type="entry name" value="IPP-2"/>
    <property type="match status" value="1"/>
</dbReference>
<dbReference type="InterPro" id="IPR007062">
    <property type="entry name" value="PPI-2"/>
</dbReference>
<dbReference type="VEuPathDB" id="FungiDB:SDRG_10788"/>
<evidence type="ECO:0008006" key="4">
    <source>
        <dbReference type="Google" id="ProtNLM"/>
    </source>
</evidence>
<dbReference type="AlphaFoldDB" id="T0RNL5"/>
<dbReference type="OMA" id="KKPAGCD"/>
<protein>
    <recommendedName>
        <fullName evidence="4">Protein phosphatase inhibitor 2</fullName>
    </recommendedName>
</protein>